<proteinExistence type="predicted"/>
<reference evidence="2" key="1">
    <citation type="submission" date="2023-03" db="EMBL/GenBank/DDBJ databases">
        <title>Massive genome expansion in bonnet fungi (Mycena s.s.) driven by repeated elements and novel gene families across ecological guilds.</title>
        <authorList>
            <consortium name="Lawrence Berkeley National Laboratory"/>
            <person name="Harder C.B."/>
            <person name="Miyauchi S."/>
            <person name="Viragh M."/>
            <person name="Kuo A."/>
            <person name="Thoen E."/>
            <person name="Andreopoulos B."/>
            <person name="Lu D."/>
            <person name="Skrede I."/>
            <person name="Drula E."/>
            <person name="Henrissat B."/>
            <person name="Morin E."/>
            <person name="Kohler A."/>
            <person name="Barry K."/>
            <person name="LaButti K."/>
            <person name="Morin E."/>
            <person name="Salamov A."/>
            <person name="Lipzen A."/>
            <person name="Mereny Z."/>
            <person name="Hegedus B."/>
            <person name="Baldrian P."/>
            <person name="Stursova M."/>
            <person name="Weitz H."/>
            <person name="Taylor A."/>
            <person name="Grigoriev I.V."/>
            <person name="Nagy L.G."/>
            <person name="Martin F."/>
            <person name="Kauserud H."/>
        </authorList>
    </citation>
    <scope>NUCLEOTIDE SEQUENCE</scope>
    <source>
        <strain evidence="2">CBHHK188m</strain>
    </source>
</reference>
<feature type="compositionally biased region" description="Basic and acidic residues" evidence="1">
    <location>
        <begin position="564"/>
        <end position="576"/>
    </location>
</feature>
<feature type="compositionally biased region" description="Pro residues" evidence="1">
    <location>
        <begin position="580"/>
        <end position="595"/>
    </location>
</feature>
<evidence type="ECO:0000313" key="3">
    <source>
        <dbReference type="Proteomes" id="UP001215280"/>
    </source>
</evidence>
<accession>A0AAD7K184</accession>
<dbReference type="EMBL" id="JARJLG010000017">
    <property type="protein sequence ID" value="KAJ7773604.1"/>
    <property type="molecule type" value="Genomic_DNA"/>
</dbReference>
<feature type="compositionally biased region" description="Low complexity" evidence="1">
    <location>
        <begin position="331"/>
        <end position="345"/>
    </location>
</feature>
<feature type="compositionally biased region" description="Acidic residues" evidence="1">
    <location>
        <begin position="382"/>
        <end position="394"/>
    </location>
</feature>
<sequence length="644" mass="69273">MPRRGTAKRRRERMGLPPVKPGKVAWVHGTKLAFFTAQKDAYYAAVEMKEVGEFYSKMAQVYLKKYGYSVDWHEDLKEGQEVADDKIGVWYNSQFGGSVARKKAPGTSFKKLFDKKELDPPAPVKPRVLHWYSRKFYDERIKPRVVACWNAVQRAPKPPPPAKPLALIQVRNTVTREAWNAETEPFKQEVLESIREEHEVAKAAYALAVSGEAPSTAEGYNIAINNAAYYLQPFADGIHERFGMNVAIMMCGPVPDRGGRIEVRSVHSGMSNGLVPRVWSDFDRAGFDNAQRSMVEFTHHCFTEAECRARSLLATATAAGDPAGSTSGSVPATTTTPSEATPGTPDTAPDNALPGTTRTPTTPDTTPETAPETPRRPTAPDAEAEGAPDADVDGAPDRDVDGVPDGDVDGAPDVDIDGALWGMPELGVDLLDGLTWTIPPWEDAPPATAPGLDDEALLAFERDAQRAAGTSSFREGLVWDGSQLREKRGQGGKLEMRPALASELDALPPADRAVVVARPETLSEDKLEEENVCAESRRMTQLMEGGMEPWEAYNHNWSSENEEGDRGGKGKGRERAPTAPHTPTPSPGPAAPPTFPGACHGTGHTARTSEATANGSPATARGKLAGTGAVAGRSRPSRTPAGAA</sequence>
<feature type="region of interest" description="Disordered" evidence="1">
    <location>
        <begin position="318"/>
        <end position="415"/>
    </location>
</feature>
<feature type="compositionally biased region" description="Low complexity" evidence="1">
    <location>
        <begin position="356"/>
        <end position="372"/>
    </location>
</feature>
<gene>
    <name evidence="2" type="ORF">DFH07DRAFT_952651</name>
</gene>
<name>A0AAD7K184_9AGAR</name>
<organism evidence="2 3">
    <name type="scientific">Mycena maculata</name>
    <dbReference type="NCBI Taxonomy" id="230809"/>
    <lineage>
        <taxon>Eukaryota</taxon>
        <taxon>Fungi</taxon>
        <taxon>Dikarya</taxon>
        <taxon>Basidiomycota</taxon>
        <taxon>Agaricomycotina</taxon>
        <taxon>Agaricomycetes</taxon>
        <taxon>Agaricomycetidae</taxon>
        <taxon>Agaricales</taxon>
        <taxon>Marasmiineae</taxon>
        <taxon>Mycenaceae</taxon>
        <taxon>Mycena</taxon>
    </lineage>
</organism>
<feature type="compositionally biased region" description="Polar residues" evidence="1">
    <location>
        <begin position="605"/>
        <end position="617"/>
    </location>
</feature>
<dbReference type="AlphaFoldDB" id="A0AAD7K184"/>
<comment type="caution">
    <text evidence="2">The sequence shown here is derived from an EMBL/GenBank/DDBJ whole genome shotgun (WGS) entry which is preliminary data.</text>
</comment>
<evidence type="ECO:0000256" key="1">
    <source>
        <dbReference type="SAM" id="MobiDB-lite"/>
    </source>
</evidence>
<feature type="compositionally biased region" description="Acidic residues" evidence="1">
    <location>
        <begin position="402"/>
        <end position="415"/>
    </location>
</feature>
<keyword evidence="3" id="KW-1185">Reference proteome</keyword>
<feature type="region of interest" description="Disordered" evidence="1">
    <location>
        <begin position="556"/>
        <end position="644"/>
    </location>
</feature>
<dbReference type="Proteomes" id="UP001215280">
    <property type="component" value="Unassembled WGS sequence"/>
</dbReference>
<evidence type="ECO:0000313" key="2">
    <source>
        <dbReference type="EMBL" id="KAJ7773604.1"/>
    </source>
</evidence>
<protein>
    <submittedName>
        <fullName evidence="2">Uncharacterized protein</fullName>
    </submittedName>
</protein>